<keyword evidence="1 7" id="KW-0444">Lipid biosynthesis</keyword>
<dbReference type="GO" id="GO:0016410">
    <property type="term" value="F:N-acyltransferase activity"/>
    <property type="evidence" value="ECO:0007669"/>
    <property type="project" value="InterPro"/>
</dbReference>
<dbReference type="Proteomes" id="UP001139516">
    <property type="component" value="Unassembled WGS sequence"/>
</dbReference>
<evidence type="ECO:0000256" key="7">
    <source>
        <dbReference type="HAMAP-Rule" id="MF_00523"/>
    </source>
</evidence>
<dbReference type="Pfam" id="PF00132">
    <property type="entry name" value="Hexapep"/>
    <property type="match status" value="1"/>
</dbReference>
<dbReference type="RefSeq" id="WP_248669198.1">
    <property type="nucleotide sequence ID" value="NZ_JALPRX010000108.1"/>
</dbReference>
<accession>A0A9X1YAG4</accession>
<dbReference type="InterPro" id="IPR007691">
    <property type="entry name" value="LpxD"/>
</dbReference>
<dbReference type="CDD" id="cd03352">
    <property type="entry name" value="LbH_LpxD"/>
    <property type="match status" value="1"/>
</dbReference>
<proteinExistence type="inferred from homology"/>
<dbReference type="GO" id="GO:0009245">
    <property type="term" value="P:lipid A biosynthetic process"/>
    <property type="evidence" value="ECO:0007669"/>
    <property type="project" value="UniProtKB-UniRule"/>
</dbReference>
<comment type="function">
    <text evidence="7">Catalyzes the N-acylation of UDP-3-O-acylglucosamine using 3-hydroxyacyl-ACP as the acyl donor. Is involved in the biosynthesis of lipid A, a phosphorylated glycolipid that anchors the lipopolysaccharide to the outer membrane of the cell.</text>
</comment>
<dbReference type="InterPro" id="IPR011004">
    <property type="entry name" value="Trimer_LpxA-like_sf"/>
</dbReference>
<protein>
    <recommendedName>
        <fullName evidence="7">UDP-3-O-acylglucosamine N-acyltransferase</fullName>
        <ecNumber evidence="7">2.3.1.191</ecNumber>
    </recommendedName>
</protein>
<keyword evidence="5 7" id="KW-0443">Lipid metabolism</keyword>
<dbReference type="AlphaFoldDB" id="A0A9X1YAG4"/>
<dbReference type="Gene3D" id="3.40.1390.10">
    <property type="entry name" value="MurE/MurF, N-terminal domain"/>
    <property type="match status" value="1"/>
</dbReference>
<comment type="caution">
    <text evidence="9">The sequence shown here is derived from an EMBL/GenBank/DDBJ whole genome shotgun (WGS) entry which is preliminary data.</text>
</comment>
<comment type="similarity">
    <text evidence="7">Belongs to the transferase hexapeptide repeat family. LpxD subfamily.</text>
</comment>
<dbReference type="GO" id="GO:0103118">
    <property type="term" value="F:UDP-3-O-[(3R)-3-hydroxyacyl]-glucosamine N-acyltransferase activity"/>
    <property type="evidence" value="ECO:0007669"/>
    <property type="project" value="UniProtKB-EC"/>
</dbReference>
<reference evidence="9" key="1">
    <citation type="submission" date="2022-04" db="EMBL/GenBank/DDBJ databases">
        <title>Roseomonas acroporae sp. nov., isolated from coral Acropora digitifera.</title>
        <authorList>
            <person name="Sun H."/>
        </authorList>
    </citation>
    <scope>NUCLEOTIDE SEQUENCE</scope>
    <source>
        <strain evidence="9">NAR14</strain>
    </source>
</reference>
<dbReference type="InterPro" id="IPR020573">
    <property type="entry name" value="UDP_GlcNAc_AcTrfase_non-rep"/>
</dbReference>
<keyword evidence="2 7" id="KW-0441">Lipid A biosynthesis</keyword>
<evidence type="ECO:0000256" key="1">
    <source>
        <dbReference type="ARBA" id="ARBA00022516"/>
    </source>
</evidence>
<feature type="domain" description="UDP-3-O-[3-hydroxymyristoyl] glucosamine N-acyltransferase non-repeat region" evidence="8">
    <location>
        <begin position="38"/>
        <end position="103"/>
    </location>
</feature>
<dbReference type="PANTHER" id="PTHR43378:SF2">
    <property type="entry name" value="UDP-3-O-ACYLGLUCOSAMINE N-ACYLTRANSFERASE 1, MITOCHONDRIAL-RELATED"/>
    <property type="match status" value="1"/>
</dbReference>
<evidence type="ECO:0000313" key="10">
    <source>
        <dbReference type="Proteomes" id="UP001139516"/>
    </source>
</evidence>
<dbReference type="NCBIfam" id="NF002060">
    <property type="entry name" value="PRK00892.1"/>
    <property type="match status" value="1"/>
</dbReference>
<keyword evidence="4 7" id="KW-0677">Repeat</keyword>
<keyword evidence="3 7" id="KW-0808">Transferase</keyword>
<evidence type="ECO:0000256" key="5">
    <source>
        <dbReference type="ARBA" id="ARBA00023098"/>
    </source>
</evidence>
<evidence type="ECO:0000313" key="9">
    <source>
        <dbReference type="EMBL" id="MCK8787144.1"/>
    </source>
</evidence>
<dbReference type="EMBL" id="JALPRX010000108">
    <property type="protein sequence ID" value="MCK8787144.1"/>
    <property type="molecule type" value="Genomic_DNA"/>
</dbReference>
<keyword evidence="6 7" id="KW-0012">Acyltransferase</keyword>
<comment type="catalytic activity">
    <reaction evidence="7">
        <text>a UDP-3-O-[(3R)-3-hydroxyacyl]-alpha-D-glucosamine + a (3R)-hydroxyacyl-[ACP] = a UDP-2-N,3-O-bis[(3R)-3-hydroxyacyl]-alpha-D-glucosamine + holo-[ACP] + H(+)</text>
        <dbReference type="Rhea" id="RHEA:53836"/>
        <dbReference type="Rhea" id="RHEA-COMP:9685"/>
        <dbReference type="Rhea" id="RHEA-COMP:9945"/>
        <dbReference type="ChEBI" id="CHEBI:15378"/>
        <dbReference type="ChEBI" id="CHEBI:64479"/>
        <dbReference type="ChEBI" id="CHEBI:78827"/>
        <dbReference type="ChEBI" id="CHEBI:137740"/>
        <dbReference type="ChEBI" id="CHEBI:137748"/>
        <dbReference type="EC" id="2.3.1.191"/>
    </reaction>
</comment>
<sequence>MAVDPRFHGAPHPQDLAAVVAAAGGHVAAGTDTTRRFAGAAPLHSAGPDEVSFLDNRRYLPALRGSRAGAVILHPDLAAEVPPGSVAILAAQTYLGWCRVLRLFHPPPAPVASIHPTAAIAADASLGAGCEIGPYAVVESGAELGAGCVLGPHAVVGRGVVLGPGCRIGAHASISHAIAGREVVLHPGARVGQEGFGFAVTPTGGFETVPQLGRVLLGDHVEIGANSCVDRGSAQDTVLGPGTRLDNLVQIGHNVRTGRGCVLVAQVGISGSTLLGDFVTLGGQAGVVGHVSIGDGARISAQAGVSKDVPARQDWAGSPARPEREYKRTIVQLRRLGR</sequence>
<evidence type="ECO:0000256" key="2">
    <source>
        <dbReference type="ARBA" id="ARBA00022556"/>
    </source>
</evidence>
<dbReference type="Pfam" id="PF04613">
    <property type="entry name" value="LpxD"/>
    <property type="match status" value="1"/>
</dbReference>
<name>A0A9X1YAG4_9PROT</name>
<gene>
    <name evidence="7 9" type="primary">lpxD</name>
    <name evidence="9" type="ORF">M0638_22475</name>
</gene>
<dbReference type="SUPFAM" id="SSF51161">
    <property type="entry name" value="Trimeric LpxA-like enzymes"/>
    <property type="match status" value="1"/>
</dbReference>
<dbReference type="EC" id="2.3.1.191" evidence="7"/>
<evidence type="ECO:0000256" key="4">
    <source>
        <dbReference type="ARBA" id="ARBA00022737"/>
    </source>
</evidence>
<evidence type="ECO:0000256" key="6">
    <source>
        <dbReference type="ARBA" id="ARBA00023315"/>
    </source>
</evidence>
<comment type="subunit">
    <text evidence="7">Homotrimer.</text>
</comment>
<dbReference type="InterPro" id="IPR001451">
    <property type="entry name" value="Hexapep"/>
</dbReference>
<dbReference type="PANTHER" id="PTHR43378">
    <property type="entry name" value="UDP-3-O-ACYLGLUCOSAMINE N-ACYLTRANSFERASE"/>
    <property type="match status" value="1"/>
</dbReference>
<keyword evidence="10" id="KW-1185">Reference proteome</keyword>
<dbReference type="NCBIfam" id="TIGR01853">
    <property type="entry name" value="lipid_A_lpxD"/>
    <property type="match status" value="1"/>
</dbReference>
<evidence type="ECO:0000256" key="3">
    <source>
        <dbReference type="ARBA" id="ARBA00022679"/>
    </source>
</evidence>
<evidence type="ECO:0000259" key="8">
    <source>
        <dbReference type="Pfam" id="PF04613"/>
    </source>
</evidence>
<comment type="pathway">
    <text evidence="7">Bacterial outer membrane biogenesis; LPS lipid A biosynthesis.</text>
</comment>
<organism evidence="9 10">
    <name type="scientific">Roseomonas acroporae</name>
    <dbReference type="NCBI Taxonomy" id="2937791"/>
    <lineage>
        <taxon>Bacteria</taxon>
        <taxon>Pseudomonadati</taxon>
        <taxon>Pseudomonadota</taxon>
        <taxon>Alphaproteobacteria</taxon>
        <taxon>Acetobacterales</taxon>
        <taxon>Roseomonadaceae</taxon>
        <taxon>Roseomonas</taxon>
    </lineage>
</organism>
<dbReference type="GO" id="GO:0016020">
    <property type="term" value="C:membrane"/>
    <property type="evidence" value="ECO:0007669"/>
    <property type="project" value="GOC"/>
</dbReference>
<dbReference type="HAMAP" id="MF_00523">
    <property type="entry name" value="LpxD"/>
    <property type="match status" value="1"/>
</dbReference>
<feature type="active site" description="Proton acceptor" evidence="7">
    <location>
        <position position="253"/>
    </location>
</feature>
<dbReference type="Gene3D" id="2.160.10.10">
    <property type="entry name" value="Hexapeptide repeat proteins"/>
    <property type="match status" value="1"/>
</dbReference>